<gene>
    <name evidence="20" type="ORF">SFMTTN_2401</name>
</gene>
<comment type="similarity">
    <text evidence="5 18">Belongs to the CDS family.</text>
</comment>
<dbReference type="EC" id="2.7.7.41" evidence="6 18"/>
<reference evidence="20 21" key="1">
    <citation type="journal article" date="2019" name="Front. Microbiol.">
        <title>Genomes of Neutrophilic Sulfur-Oxidizing Chemolithoautotrophs Representing 9 Proteobacterial Species From 8 Genera.</title>
        <authorList>
            <person name="Watanabe T."/>
            <person name="Kojima H."/>
            <person name="Umezawa K."/>
            <person name="Hori C."/>
            <person name="Takasuka T.E."/>
            <person name="Kato Y."/>
            <person name="Fukui M."/>
        </authorList>
    </citation>
    <scope>NUCLEOTIDE SEQUENCE [LARGE SCALE GENOMIC DNA]</scope>
    <source>
        <strain evidence="20 21">TTN</strain>
    </source>
</reference>
<dbReference type="GO" id="GO:0016024">
    <property type="term" value="P:CDP-diacylglycerol biosynthetic process"/>
    <property type="evidence" value="ECO:0007669"/>
    <property type="project" value="UniProtKB-UniPathway"/>
</dbReference>
<evidence type="ECO:0000256" key="9">
    <source>
        <dbReference type="ARBA" id="ARBA00022516"/>
    </source>
</evidence>
<evidence type="ECO:0000256" key="14">
    <source>
        <dbReference type="ARBA" id="ARBA00023098"/>
    </source>
</evidence>
<sequence length="264" mass="28707">MLAGFLACLFLLPQSWWALVMAVPLIFGAREWARLSGFSAFTANGYALSSVAMAVLIYGWGGPYHAQIYLAATAFWLAVAPLWLAFGWRLQQPLLRVLSGWLVLLPLWLALLDLRAYSALGLLLLMGVVWIADSAAYFTGKRFGRHKLAAQISPGKTWEGAVGAWLAVTVYTLIVLGVAAAWGRVQSPAGWLLPSVLFVWLVFYLSVLGDLFESWIKRLAGAKDSGNLLPGHGGMLDRIDALTSALPVSALMLLHGQLLTRALL</sequence>
<evidence type="ECO:0000313" key="20">
    <source>
        <dbReference type="EMBL" id="GBL46586.1"/>
    </source>
</evidence>
<keyword evidence="17" id="KW-1208">Phospholipid metabolism</keyword>
<evidence type="ECO:0000256" key="2">
    <source>
        <dbReference type="ARBA" id="ARBA00004651"/>
    </source>
</evidence>
<dbReference type="InterPro" id="IPR000374">
    <property type="entry name" value="PC_trans"/>
</dbReference>
<keyword evidence="14" id="KW-0443">Lipid metabolism</keyword>
<keyword evidence="13 19" id="KW-1133">Transmembrane helix</keyword>
<evidence type="ECO:0000256" key="10">
    <source>
        <dbReference type="ARBA" id="ARBA00022679"/>
    </source>
</evidence>
<evidence type="ECO:0000256" key="19">
    <source>
        <dbReference type="SAM" id="Phobius"/>
    </source>
</evidence>
<keyword evidence="21" id="KW-1185">Reference proteome</keyword>
<feature type="transmembrane region" description="Helical" evidence="19">
    <location>
        <begin position="119"/>
        <end position="140"/>
    </location>
</feature>
<comment type="pathway">
    <text evidence="4">Lipid metabolism.</text>
</comment>
<keyword evidence="11 18" id="KW-0812">Transmembrane</keyword>
<feature type="transmembrane region" description="Helical" evidence="19">
    <location>
        <begin position="189"/>
        <end position="209"/>
    </location>
</feature>
<feature type="transmembrane region" description="Helical" evidence="19">
    <location>
        <begin position="160"/>
        <end position="182"/>
    </location>
</feature>
<dbReference type="PANTHER" id="PTHR46382">
    <property type="entry name" value="PHOSPHATIDATE CYTIDYLYLTRANSFERASE"/>
    <property type="match status" value="1"/>
</dbReference>
<comment type="catalytic activity">
    <reaction evidence="1 18">
        <text>a 1,2-diacyl-sn-glycero-3-phosphate + CTP + H(+) = a CDP-1,2-diacyl-sn-glycerol + diphosphate</text>
        <dbReference type="Rhea" id="RHEA:16229"/>
        <dbReference type="ChEBI" id="CHEBI:15378"/>
        <dbReference type="ChEBI" id="CHEBI:33019"/>
        <dbReference type="ChEBI" id="CHEBI:37563"/>
        <dbReference type="ChEBI" id="CHEBI:58332"/>
        <dbReference type="ChEBI" id="CHEBI:58608"/>
        <dbReference type="EC" id="2.7.7.41"/>
    </reaction>
</comment>
<dbReference type="Pfam" id="PF01148">
    <property type="entry name" value="CTP_transf_1"/>
    <property type="match status" value="1"/>
</dbReference>
<keyword evidence="9" id="KW-0444">Lipid biosynthesis</keyword>
<dbReference type="PROSITE" id="PS01315">
    <property type="entry name" value="CDS"/>
    <property type="match status" value="1"/>
</dbReference>
<keyword evidence="12 18" id="KW-0548">Nucleotidyltransferase</keyword>
<feature type="transmembrane region" description="Helical" evidence="19">
    <location>
        <begin position="38"/>
        <end position="61"/>
    </location>
</feature>
<organism evidence="20 21">
    <name type="scientific">Sulfuriferula multivorans</name>
    <dbReference type="NCBI Taxonomy" id="1559896"/>
    <lineage>
        <taxon>Bacteria</taxon>
        <taxon>Pseudomonadati</taxon>
        <taxon>Pseudomonadota</taxon>
        <taxon>Betaproteobacteria</taxon>
        <taxon>Nitrosomonadales</taxon>
        <taxon>Sulfuricellaceae</taxon>
        <taxon>Sulfuriferula</taxon>
    </lineage>
</organism>
<dbReference type="EMBL" id="BGOW01000021">
    <property type="protein sequence ID" value="GBL46586.1"/>
    <property type="molecule type" value="Genomic_DNA"/>
</dbReference>
<evidence type="ECO:0000256" key="4">
    <source>
        <dbReference type="ARBA" id="ARBA00005189"/>
    </source>
</evidence>
<evidence type="ECO:0000256" key="13">
    <source>
        <dbReference type="ARBA" id="ARBA00022989"/>
    </source>
</evidence>
<keyword evidence="15 19" id="KW-0472">Membrane</keyword>
<evidence type="ECO:0000256" key="7">
    <source>
        <dbReference type="ARBA" id="ARBA00019373"/>
    </source>
</evidence>
<protein>
    <recommendedName>
        <fullName evidence="7 18">Phosphatidate cytidylyltransferase</fullName>
        <ecNumber evidence="6 18">2.7.7.41</ecNumber>
    </recommendedName>
</protein>
<dbReference type="AlphaFoldDB" id="A0A401JG41"/>
<dbReference type="PANTHER" id="PTHR46382:SF1">
    <property type="entry name" value="PHOSPHATIDATE CYTIDYLYLTRANSFERASE"/>
    <property type="match status" value="1"/>
</dbReference>
<evidence type="ECO:0000256" key="17">
    <source>
        <dbReference type="ARBA" id="ARBA00023264"/>
    </source>
</evidence>
<evidence type="ECO:0000256" key="8">
    <source>
        <dbReference type="ARBA" id="ARBA00022475"/>
    </source>
</evidence>
<evidence type="ECO:0000256" key="15">
    <source>
        <dbReference type="ARBA" id="ARBA00023136"/>
    </source>
</evidence>
<dbReference type="UniPathway" id="UPA00557">
    <property type="reaction ID" value="UER00614"/>
</dbReference>
<proteinExistence type="inferred from homology"/>
<evidence type="ECO:0000256" key="5">
    <source>
        <dbReference type="ARBA" id="ARBA00010185"/>
    </source>
</evidence>
<dbReference type="GO" id="GO:0004605">
    <property type="term" value="F:phosphatidate cytidylyltransferase activity"/>
    <property type="evidence" value="ECO:0007669"/>
    <property type="project" value="UniProtKB-EC"/>
</dbReference>
<evidence type="ECO:0000256" key="12">
    <source>
        <dbReference type="ARBA" id="ARBA00022695"/>
    </source>
</evidence>
<feature type="transmembrane region" description="Helical" evidence="19">
    <location>
        <begin position="68"/>
        <end position="88"/>
    </location>
</feature>
<evidence type="ECO:0000256" key="1">
    <source>
        <dbReference type="ARBA" id="ARBA00001698"/>
    </source>
</evidence>
<evidence type="ECO:0000256" key="16">
    <source>
        <dbReference type="ARBA" id="ARBA00023209"/>
    </source>
</evidence>
<keyword evidence="8" id="KW-1003">Cell membrane</keyword>
<name>A0A401JG41_9PROT</name>
<keyword evidence="16" id="KW-0594">Phospholipid biosynthesis</keyword>
<dbReference type="GO" id="GO:0005886">
    <property type="term" value="C:plasma membrane"/>
    <property type="evidence" value="ECO:0007669"/>
    <property type="project" value="UniProtKB-SubCell"/>
</dbReference>
<comment type="pathway">
    <text evidence="3 18">Phospholipid metabolism; CDP-diacylglycerol biosynthesis; CDP-diacylglycerol from sn-glycerol 3-phosphate: step 3/3.</text>
</comment>
<feature type="transmembrane region" description="Helical" evidence="19">
    <location>
        <begin position="94"/>
        <end position="112"/>
    </location>
</feature>
<evidence type="ECO:0000256" key="6">
    <source>
        <dbReference type="ARBA" id="ARBA00012487"/>
    </source>
</evidence>
<evidence type="ECO:0000256" key="11">
    <source>
        <dbReference type="ARBA" id="ARBA00022692"/>
    </source>
</evidence>
<dbReference type="Proteomes" id="UP000286806">
    <property type="component" value="Unassembled WGS sequence"/>
</dbReference>
<evidence type="ECO:0000256" key="18">
    <source>
        <dbReference type="RuleBase" id="RU003938"/>
    </source>
</evidence>
<comment type="caution">
    <text evidence="20">The sequence shown here is derived from an EMBL/GenBank/DDBJ whole genome shotgun (WGS) entry which is preliminary data.</text>
</comment>
<accession>A0A401JG41</accession>
<comment type="subcellular location">
    <subcellularLocation>
        <location evidence="2">Cell membrane</location>
        <topology evidence="2">Multi-pass membrane protein</topology>
    </subcellularLocation>
</comment>
<evidence type="ECO:0000256" key="3">
    <source>
        <dbReference type="ARBA" id="ARBA00005119"/>
    </source>
</evidence>
<evidence type="ECO:0000313" key="21">
    <source>
        <dbReference type="Proteomes" id="UP000286806"/>
    </source>
</evidence>
<keyword evidence="10 18" id="KW-0808">Transferase</keyword>